<dbReference type="SUPFAM" id="SSF144232">
    <property type="entry name" value="HIT/MYND zinc finger-like"/>
    <property type="match status" value="1"/>
</dbReference>
<evidence type="ECO:0000256" key="1">
    <source>
        <dbReference type="PROSITE-ProRule" id="PRU00453"/>
    </source>
</evidence>
<feature type="region of interest" description="Disordered" evidence="3">
    <location>
        <begin position="218"/>
        <end position="258"/>
    </location>
</feature>
<feature type="region of interest" description="Disordered" evidence="3">
    <location>
        <begin position="359"/>
        <end position="398"/>
    </location>
</feature>
<keyword evidence="1" id="KW-0863">Zinc-finger</keyword>
<keyword evidence="6" id="KW-1185">Reference proteome</keyword>
<dbReference type="AlphaFoldDB" id="A0A0V0QW96"/>
<sequence>MIKEIDEQGNEVEIQIQQSNKQKKEIKEEEIKFLYEQPRPGFVTKFLGNCVICEKKSKYKCPQCQSIYCSANCYKEHNNACKFQFENKQMVEELRLVKSDKTDVKKMQTILYNNKAMFSESSEQIQREELEEKQYEALQNLLKNIDNLDVAKLNPEQMQSFLNFMKDKQNLAIQMGEWIPWWRVEQGAFSLYVEEIQNEEVEKLGSIQEDKNKIENIKNNQKKNEQESEQNLSENKEKPKENKQKKQSKKQQFKNEQQDLEKEMVKEFQKFDIEMENMIMEQFKGIEQNEEQQQFQEEGEENEDDIKNLEKILDSGKNLFPEALNEQNKKEDIYQGDFEQFKKQYNELFEQLEKEKELKKMEQNTDQKQKQQQLIQNQENENENDDQDQDQEIDPEKERKQELIKSYVKYRKDLKSKIKAILIEIKRNQNEDQKKNLRFHFLNIMYSIIFSFFYFNGDNQHSQLYDFFLQICECIGQSKKQFFSEENVIQDILEKAVRADKDSIYCGEIAVEELLLVLKNRFFVVESLMKLYDIVDQKAQIINRSAVETVKQAKNNILTKRKLSLIKNKLIFFISYGKNLDQQEMDIIIGNVESYLKNIQKQKQIEQNIKKSKKLDLLVQ</sequence>
<organism evidence="5 6">
    <name type="scientific">Pseudocohnilembus persalinus</name>
    <name type="common">Ciliate</name>
    <dbReference type="NCBI Taxonomy" id="266149"/>
    <lineage>
        <taxon>Eukaryota</taxon>
        <taxon>Sar</taxon>
        <taxon>Alveolata</taxon>
        <taxon>Ciliophora</taxon>
        <taxon>Intramacronucleata</taxon>
        <taxon>Oligohymenophorea</taxon>
        <taxon>Scuticociliatia</taxon>
        <taxon>Philasterida</taxon>
        <taxon>Pseudocohnilembidae</taxon>
        <taxon>Pseudocohnilembus</taxon>
    </lineage>
</organism>
<feature type="coiled-coil region" evidence="2">
    <location>
        <begin position="2"/>
        <end position="29"/>
    </location>
</feature>
<keyword evidence="2" id="KW-0175">Coiled coil</keyword>
<name>A0A0V0QW96_PSEPJ</name>
<dbReference type="Gene3D" id="3.30.60.190">
    <property type="match status" value="1"/>
</dbReference>
<feature type="compositionally biased region" description="Acidic residues" evidence="3">
    <location>
        <begin position="380"/>
        <end position="393"/>
    </location>
</feature>
<proteinExistence type="predicted"/>
<keyword evidence="1" id="KW-0479">Metal-binding</keyword>
<dbReference type="InParanoid" id="A0A0V0QW96"/>
<feature type="region of interest" description="Disordered" evidence="3">
    <location>
        <begin position="286"/>
        <end position="309"/>
    </location>
</feature>
<protein>
    <recommendedName>
        <fullName evidence="4">HIT-type domain-containing protein</fullName>
    </recommendedName>
</protein>
<dbReference type="PROSITE" id="PS51083">
    <property type="entry name" value="ZF_HIT"/>
    <property type="match status" value="1"/>
</dbReference>
<dbReference type="InterPro" id="IPR007529">
    <property type="entry name" value="Znf_HIT"/>
</dbReference>
<evidence type="ECO:0000256" key="2">
    <source>
        <dbReference type="SAM" id="Coils"/>
    </source>
</evidence>
<keyword evidence="1" id="KW-0862">Zinc</keyword>
<dbReference type="OrthoDB" id="295085at2759"/>
<feature type="compositionally biased region" description="Low complexity" evidence="3">
    <location>
        <begin position="370"/>
        <end position="379"/>
    </location>
</feature>
<dbReference type="Pfam" id="PF04438">
    <property type="entry name" value="zf-HIT"/>
    <property type="match status" value="1"/>
</dbReference>
<dbReference type="PANTHER" id="PTHR15555:SF0">
    <property type="entry name" value="ZINC FINGER HIT DOMAIN-CONTAINING PROTEIN 2"/>
    <property type="match status" value="1"/>
</dbReference>
<feature type="compositionally biased region" description="Basic and acidic residues" evidence="3">
    <location>
        <begin position="234"/>
        <end position="244"/>
    </location>
</feature>
<accession>A0A0V0QW96</accession>
<feature type="domain" description="HIT-type" evidence="4">
    <location>
        <begin position="50"/>
        <end position="81"/>
    </location>
</feature>
<dbReference type="CDD" id="cd23024">
    <property type="entry name" value="zf-HIT_ZNHIT2-3"/>
    <property type="match status" value="1"/>
</dbReference>
<comment type="caution">
    <text evidence="5">The sequence shown here is derived from an EMBL/GenBank/DDBJ whole genome shotgun (WGS) entry which is preliminary data.</text>
</comment>
<reference evidence="5 6" key="1">
    <citation type="journal article" date="2015" name="Sci. Rep.">
        <title>Genome of the facultative scuticociliatosis pathogen Pseudocohnilembus persalinus provides insight into its virulence through horizontal gene transfer.</title>
        <authorList>
            <person name="Xiong J."/>
            <person name="Wang G."/>
            <person name="Cheng J."/>
            <person name="Tian M."/>
            <person name="Pan X."/>
            <person name="Warren A."/>
            <person name="Jiang C."/>
            <person name="Yuan D."/>
            <person name="Miao W."/>
        </authorList>
    </citation>
    <scope>NUCLEOTIDE SEQUENCE [LARGE SCALE GENOMIC DNA]</scope>
    <source>
        <strain evidence="5">36N120E</strain>
    </source>
</reference>
<evidence type="ECO:0000313" key="5">
    <source>
        <dbReference type="EMBL" id="KRX06498.1"/>
    </source>
</evidence>
<dbReference type="Proteomes" id="UP000054937">
    <property type="component" value="Unassembled WGS sequence"/>
</dbReference>
<gene>
    <name evidence="5" type="ORF">PPERSA_05111</name>
</gene>
<evidence type="ECO:0000256" key="3">
    <source>
        <dbReference type="SAM" id="MobiDB-lite"/>
    </source>
</evidence>
<evidence type="ECO:0000313" key="6">
    <source>
        <dbReference type="Proteomes" id="UP000054937"/>
    </source>
</evidence>
<dbReference type="EMBL" id="LDAU01000096">
    <property type="protein sequence ID" value="KRX06498.1"/>
    <property type="molecule type" value="Genomic_DNA"/>
</dbReference>
<dbReference type="PANTHER" id="PTHR15555">
    <property type="entry name" value="ZINC FINGER HIT DOMAIN CONTAINING PROTEIN 2 PROTEIN FON -RELATED"/>
    <property type="match status" value="1"/>
</dbReference>
<dbReference type="InterPro" id="IPR039646">
    <property type="entry name" value="ZNHIT2"/>
</dbReference>
<evidence type="ECO:0000259" key="4">
    <source>
        <dbReference type="PROSITE" id="PS51083"/>
    </source>
</evidence>
<dbReference type="GO" id="GO:0008270">
    <property type="term" value="F:zinc ion binding"/>
    <property type="evidence" value="ECO:0007669"/>
    <property type="project" value="UniProtKB-UniRule"/>
</dbReference>
<feature type="compositionally biased region" description="Basic and acidic residues" evidence="3">
    <location>
        <begin position="359"/>
        <end position="369"/>
    </location>
</feature>